<dbReference type="Gene3D" id="3.30.760.10">
    <property type="entry name" value="RNA Cap, Translation Initiation Factor Eif4e"/>
    <property type="match status" value="1"/>
</dbReference>
<evidence type="ECO:0000313" key="1">
    <source>
        <dbReference type="EMBL" id="QHT31836.1"/>
    </source>
</evidence>
<organism evidence="1">
    <name type="scientific">viral metagenome</name>
    <dbReference type="NCBI Taxonomy" id="1070528"/>
    <lineage>
        <taxon>unclassified sequences</taxon>
        <taxon>metagenomes</taxon>
        <taxon>organismal metagenomes</taxon>
    </lineage>
</organism>
<sequence length="189" mass="22086">MNTFDLQTESVNQILDVREETCNIPETQQHKLLGKWNLYYHLPHDKNWDLASYKIIMNNIDSLEKLIAINENVSEQIVKYCMLFVMRDGITPMWEDPSNRNGGCFSFKVLNKQVYSVWKSLFYAMCGETLFKHKAYHNLVNGITISPKKNFCIIKVWLLNCSVQDPELMISIPNLSTQGCLFKKHEPEF</sequence>
<dbReference type="AlphaFoldDB" id="A0A6C0ERM5"/>
<accession>A0A6C0ERM5</accession>
<dbReference type="GO" id="GO:0000340">
    <property type="term" value="F:RNA 7-methylguanosine cap binding"/>
    <property type="evidence" value="ECO:0007669"/>
    <property type="project" value="TreeGrafter"/>
</dbReference>
<reference evidence="1" key="1">
    <citation type="journal article" date="2020" name="Nature">
        <title>Giant virus diversity and host interactions through global metagenomics.</title>
        <authorList>
            <person name="Schulz F."/>
            <person name="Roux S."/>
            <person name="Paez-Espino D."/>
            <person name="Jungbluth S."/>
            <person name="Walsh D.A."/>
            <person name="Denef V.J."/>
            <person name="McMahon K.D."/>
            <person name="Konstantinidis K.T."/>
            <person name="Eloe-Fadrosh E.A."/>
            <person name="Kyrpides N.C."/>
            <person name="Woyke T."/>
        </authorList>
    </citation>
    <scope>NUCLEOTIDE SEQUENCE</scope>
    <source>
        <strain evidence="1">GVMAG-M-3300009155-48</strain>
    </source>
</reference>
<name>A0A6C0ERM5_9ZZZZ</name>
<dbReference type="InterPro" id="IPR023398">
    <property type="entry name" value="TIF_eIF4e-like"/>
</dbReference>
<protein>
    <submittedName>
        <fullName evidence="1">Uncharacterized protein</fullName>
    </submittedName>
</protein>
<dbReference type="GO" id="GO:0003743">
    <property type="term" value="F:translation initiation factor activity"/>
    <property type="evidence" value="ECO:0007669"/>
    <property type="project" value="InterPro"/>
</dbReference>
<dbReference type="InterPro" id="IPR001040">
    <property type="entry name" value="TIF_eIF_4E"/>
</dbReference>
<dbReference type="PANTHER" id="PTHR11960">
    <property type="entry name" value="EUKARYOTIC TRANSLATION INITIATION FACTOR 4E RELATED"/>
    <property type="match status" value="1"/>
</dbReference>
<dbReference type="GO" id="GO:0016281">
    <property type="term" value="C:eukaryotic translation initiation factor 4F complex"/>
    <property type="evidence" value="ECO:0007669"/>
    <property type="project" value="TreeGrafter"/>
</dbReference>
<dbReference type="SUPFAM" id="SSF55418">
    <property type="entry name" value="eIF4e-like"/>
    <property type="match status" value="1"/>
</dbReference>
<dbReference type="EMBL" id="MN738925">
    <property type="protein sequence ID" value="QHT31836.1"/>
    <property type="molecule type" value="Genomic_DNA"/>
</dbReference>
<dbReference type="Pfam" id="PF01652">
    <property type="entry name" value="IF4E"/>
    <property type="match status" value="1"/>
</dbReference>
<proteinExistence type="predicted"/>